<dbReference type="SUPFAM" id="SSF53756">
    <property type="entry name" value="UDP-Glycosyltransferase/glycogen phosphorylase"/>
    <property type="match status" value="1"/>
</dbReference>
<dbReference type="PANTHER" id="PTHR45947:SF3">
    <property type="entry name" value="SULFOQUINOVOSYL TRANSFERASE SQD2"/>
    <property type="match status" value="1"/>
</dbReference>
<dbReference type="InterPro" id="IPR050194">
    <property type="entry name" value="Glycosyltransferase_grp1"/>
</dbReference>
<proteinExistence type="predicted"/>
<organism evidence="3 4">
    <name type="scientific">Methanogenium organophilum</name>
    <dbReference type="NCBI Taxonomy" id="2199"/>
    <lineage>
        <taxon>Archaea</taxon>
        <taxon>Methanobacteriati</taxon>
        <taxon>Methanobacteriota</taxon>
        <taxon>Stenosarchaea group</taxon>
        <taxon>Methanomicrobia</taxon>
        <taxon>Methanomicrobiales</taxon>
        <taxon>Methanomicrobiaceae</taxon>
        <taxon>Methanogenium</taxon>
    </lineage>
</organism>
<protein>
    <submittedName>
        <fullName evidence="3">Glycosyltransferase family 4 protein</fullName>
    </submittedName>
</protein>
<evidence type="ECO:0000313" key="4">
    <source>
        <dbReference type="Proteomes" id="UP001163096"/>
    </source>
</evidence>
<dbReference type="RefSeq" id="WP_268186415.1">
    <property type="nucleotide sequence ID" value="NZ_CP113361.1"/>
</dbReference>
<dbReference type="PANTHER" id="PTHR45947">
    <property type="entry name" value="SULFOQUINOVOSYL TRANSFERASE SQD2"/>
    <property type="match status" value="1"/>
</dbReference>
<gene>
    <name evidence="3" type="ORF">OU421_12400</name>
</gene>
<feature type="domain" description="Glycosyl transferase family 1" evidence="1">
    <location>
        <begin position="181"/>
        <end position="342"/>
    </location>
</feature>
<keyword evidence="4" id="KW-1185">Reference proteome</keyword>
<evidence type="ECO:0000259" key="2">
    <source>
        <dbReference type="Pfam" id="PF13439"/>
    </source>
</evidence>
<dbReference type="KEGG" id="mou:OU421_12400"/>
<accession>A0A9X9T7Z0</accession>
<evidence type="ECO:0000313" key="3">
    <source>
        <dbReference type="EMBL" id="WAI01195.1"/>
    </source>
</evidence>
<reference evidence="3" key="1">
    <citation type="submission" date="2022-11" db="EMBL/GenBank/DDBJ databases">
        <title>Complete genome sequence of Methanogenium organophilum DSM 3596.</title>
        <authorList>
            <person name="Chen S.-C."/>
            <person name="Lai S.-J."/>
            <person name="You Y.-T."/>
        </authorList>
    </citation>
    <scope>NUCLEOTIDE SEQUENCE</scope>
    <source>
        <strain evidence="3">DSM 3596</strain>
    </source>
</reference>
<dbReference type="AlphaFoldDB" id="A0A9X9T7Z0"/>
<dbReference type="InterPro" id="IPR001296">
    <property type="entry name" value="Glyco_trans_1"/>
</dbReference>
<dbReference type="Pfam" id="PF13439">
    <property type="entry name" value="Glyco_transf_4"/>
    <property type="match status" value="1"/>
</dbReference>
<dbReference type="Gene3D" id="3.40.50.2000">
    <property type="entry name" value="Glycogen Phosphorylase B"/>
    <property type="match status" value="2"/>
</dbReference>
<name>A0A9X9T7Z0_METOG</name>
<dbReference type="Proteomes" id="UP001163096">
    <property type="component" value="Chromosome"/>
</dbReference>
<feature type="domain" description="Glycosyltransferase subfamily 4-like N-terminal" evidence="2">
    <location>
        <begin position="16"/>
        <end position="172"/>
    </location>
</feature>
<evidence type="ECO:0000259" key="1">
    <source>
        <dbReference type="Pfam" id="PF00534"/>
    </source>
</evidence>
<dbReference type="Pfam" id="PF00534">
    <property type="entry name" value="Glycos_transf_1"/>
    <property type="match status" value="1"/>
</dbReference>
<dbReference type="InterPro" id="IPR028098">
    <property type="entry name" value="Glyco_trans_4-like_N"/>
</dbReference>
<dbReference type="EMBL" id="CP113361">
    <property type="protein sequence ID" value="WAI01195.1"/>
    <property type="molecule type" value="Genomic_DNA"/>
</dbReference>
<dbReference type="GO" id="GO:0016758">
    <property type="term" value="F:hexosyltransferase activity"/>
    <property type="evidence" value="ECO:0007669"/>
    <property type="project" value="TreeGrafter"/>
</dbReference>
<dbReference type="CDD" id="cd03801">
    <property type="entry name" value="GT4_PimA-like"/>
    <property type="match status" value="1"/>
</dbReference>
<sequence length="377" mass="42417">MKLLVCTSEYFPQGAGIANVVYNVVEQLKEMGVECTVCSPTGPDIKLGSLTLIQKTGIIGLISYWNQVSHHFKNNDYDAVWLQNPFIISGNPFANCLVTMHSTYYGSSTRGVGNLPFHLYKSFVAHIERFCLTRMHPDTYFTGVAQTVCEEMEKIGISRDQITYIPNGANTSQFFPSTEKEMLRKMLGIPEGEIVLLSVGRLTAAKQPFTLIKVFSNLESTLKNVTLYIAGTGELFEETKNLAQKMGVKKVIFLGYVDHDCDLSDYYACSDYYIMTSNYEGLPLTLLEAMASGLPCIVSDIPNLRIVKDANCGIAVEFRSVDKSTNKIIDYLNCEHKDHSINARKCIENNFDWKIIAEEYQKIFYKTNPENDADNHN</sequence>
<dbReference type="GeneID" id="76835916"/>